<accession>A0ABR0JDG3</accession>
<reference evidence="2 3" key="1">
    <citation type="submission" date="2023-08" db="EMBL/GenBank/DDBJ databases">
        <title>Black Yeasts Isolated from many extreme environments.</title>
        <authorList>
            <person name="Coleine C."/>
            <person name="Stajich J.E."/>
            <person name="Selbmann L."/>
        </authorList>
    </citation>
    <scope>NUCLEOTIDE SEQUENCE [LARGE SCALE GENOMIC DNA]</scope>
    <source>
        <strain evidence="2 3">CCFEE 6328</strain>
    </source>
</reference>
<gene>
    <name evidence="2" type="ORF">LTR69_005240</name>
</gene>
<proteinExistence type="predicted"/>
<name>A0ABR0JDG3_9EURO</name>
<feature type="region of interest" description="Disordered" evidence="1">
    <location>
        <begin position="330"/>
        <end position="392"/>
    </location>
</feature>
<evidence type="ECO:0000313" key="2">
    <source>
        <dbReference type="EMBL" id="KAK5060641.1"/>
    </source>
</evidence>
<keyword evidence="3" id="KW-1185">Reference proteome</keyword>
<organism evidence="2 3">
    <name type="scientific">Exophiala sideris</name>
    <dbReference type="NCBI Taxonomy" id="1016849"/>
    <lineage>
        <taxon>Eukaryota</taxon>
        <taxon>Fungi</taxon>
        <taxon>Dikarya</taxon>
        <taxon>Ascomycota</taxon>
        <taxon>Pezizomycotina</taxon>
        <taxon>Eurotiomycetes</taxon>
        <taxon>Chaetothyriomycetidae</taxon>
        <taxon>Chaetothyriales</taxon>
        <taxon>Herpotrichiellaceae</taxon>
        <taxon>Exophiala</taxon>
    </lineage>
</organism>
<feature type="compositionally biased region" description="Basic and acidic residues" evidence="1">
    <location>
        <begin position="363"/>
        <end position="373"/>
    </location>
</feature>
<sequence>MADNNGTTTAHDQDTLYAGDVLVLFSRQAITFPTNTESVGGWDTPTRVVDKMTEAADILVKLNAQSSDRSGSTLSANSTISLSTQQSSESTWFHNLAQEQPLKDFFRLGLKSSSLDQAANRKEACWYLDENDWNVQRAIAQYQSDEKKRSINPSRLYFLLNWQAINNTWQNFKHRMLSIKLPPTRNGRIQVVKFPGPFHVNNSEHLRALNQWHADLLRVFGGPPKIPDIVRQGYKPVEQRFIRNRFADDFKALQNGGQPRWKAIAVEFNAVFQGRYLPSETNLCPERSRASVSTYIQRHFRQGLGKQAFANYHAALRMLTVREQEQKEYDDLRASSAQPAPSAIVEWDSEDSSSDYVEDEVAEERPRDDKMVDGLDAESGWETASDDAKELD</sequence>
<dbReference type="EMBL" id="JAVRRF010000010">
    <property type="protein sequence ID" value="KAK5060641.1"/>
    <property type="molecule type" value="Genomic_DNA"/>
</dbReference>
<comment type="caution">
    <text evidence="2">The sequence shown here is derived from an EMBL/GenBank/DDBJ whole genome shotgun (WGS) entry which is preliminary data.</text>
</comment>
<evidence type="ECO:0000256" key="1">
    <source>
        <dbReference type="SAM" id="MobiDB-lite"/>
    </source>
</evidence>
<protein>
    <submittedName>
        <fullName evidence="2">Uncharacterized protein</fullName>
    </submittedName>
</protein>
<dbReference type="Proteomes" id="UP001345691">
    <property type="component" value="Unassembled WGS sequence"/>
</dbReference>
<evidence type="ECO:0000313" key="3">
    <source>
        <dbReference type="Proteomes" id="UP001345691"/>
    </source>
</evidence>
<feature type="compositionally biased region" description="Acidic residues" evidence="1">
    <location>
        <begin position="347"/>
        <end position="362"/>
    </location>
</feature>